<feature type="region of interest" description="Disordered" evidence="1">
    <location>
        <begin position="23"/>
        <end position="43"/>
    </location>
</feature>
<keyword evidence="4" id="KW-1185">Reference proteome</keyword>
<evidence type="ECO:0000256" key="1">
    <source>
        <dbReference type="SAM" id="MobiDB-lite"/>
    </source>
</evidence>
<dbReference type="Proteomes" id="UP000335636">
    <property type="component" value="Unassembled WGS sequence"/>
</dbReference>
<feature type="chain" id="PRO_5023132066" description="DUF4232 domain-containing protein" evidence="2">
    <location>
        <begin position="24"/>
        <end position="81"/>
    </location>
</feature>
<evidence type="ECO:0000313" key="4">
    <source>
        <dbReference type="Proteomes" id="UP000335636"/>
    </source>
</evidence>
<evidence type="ECO:0008006" key="5">
    <source>
        <dbReference type="Google" id="ProtNLM"/>
    </source>
</evidence>
<protein>
    <recommendedName>
        <fullName evidence="5">DUF4232 domain-containing protein</fullName>
    </recommendedName>
</protein>
<reference evidence="3" key="1">
    <citation type="submission" date="2019-04" db="EMBL/GenBank/DDBJ databases">
        <authorList>
            <person name="Alioto T."/>
            <person name="Alioto T."/>
        </authorList>
    </citation>
    <scope>NUCLEOTIDE SEQUENCE [LARGE SCALE GENOMIC DNA]</scope>
</reference>
<proteinExistence type="predicted"/>
<evidence type="ECO:0000256" key="2">
    <source>
        <dbReference type="SAM" id="SignalP"/>
    </source>
</evidence>
<gene>
    <name evidence="3" type="ORF">MONAX_5E021888</name>
</gene>
<name>A0A5E4AJA4_MARMO</name>
<organism evidence="3 4">
    <name type="scientific">Marmota monax</name>
    <name type="common">Woodchuck</name>
    <dbReference type="NCBI Taxonomy" id="9995"/>
    <lineage>
        <taxon>Eukaryota</taxon>
        <taxon>Metazoa</taxon>
        <taxon>Chordata</taxon>
        <taxon>Craniata</taxon>
        <taxon>Vertebrata</taxon>
        <taxon>Euteleostomi</taxon>
        <taxon>Mammalia</taxon>
        <taxon>Eutheria</taxon>
        <taxon>Euarchontoglires</taxon>
        <taxon>Glires</taxon>
        <taxon>Rodentia</taxon>
        <taxon>Sciuromorpha</taxon>
        <taxon>Sciuridae</taxon>
        <taxon>Xerinae</taxon>
        <taxon>Marmotini</taxon>
        <taxon>Marmota</taxon>
    </lineage>
</organism>
<sequence length="81" mass="8295">MPRPAAVLSALALSALAPCGRRAEPPQLLPAAPDGQIRSSESGKGGMMLFDAKAPLTCQAEGPLLVVFLGSIQRGPLATEK</sequence>
<accession>A0A5E4AJA4</accession>
<dbReference type="AlphaFoldDB" id="A0A5E4AJA4"/>
<comment type="caution">
    <text evidence="3">The sequence shown here is derived from an EMBL/GenBank/DDBJ whole genome shotgun (WGS) entry which is preliminary data.</text>
</comment>
<evidence type="ECO:0000313" key="3">
    <source>
        <dbReference type="EMBL" id="VTJ57523.1"/>
    </source>
</evidence>
<dbReference type="EMBL" id="CABDUW010000083">
    <property type="protein sequence ID" value="VTJ57523.1"/>
    <property type="molecule type" value="Genomic_DNA"/>
</dbReference>
<feature type="signal peptide" evidence="2">
    <location>
        <begin position="1"/>
        <end position="23"/>
    </location>
</feature>
<keyword evidence="2" id="KW-0732">Signal</keyword>